<dbReference type="PANTHER" id="PTHR47718">
    <property type="entry name" value="OS01G0519700 PROTEIN"/>
    <property type="match status" value="1"/>
</dbReference>
<organism evidence="1 2">
    <name type="scientific">Linum trigynum</name>
    <dbReference type="NCBI Taxonomy" id="586398"/>
    <lineage>
        <taxon>Eukaryota</taxon>
        <taxon>Viridiplantae</taxon>
        <taxon>Streptophyta</taxon>
        <taxon>Embryophyta</taxon>
        <taxon>Tracheophyta</taxon>
        <taxon>Spermatophyta</taxon>
        <taxon>Magnoliopsida</taxon>
        <taxon>eudicotyledons</taxon>
        <taxon>Gunneridae</taxon>
        <taxon>Pentapetalae</taxon>
        <taxon>rosids</taxon>
        <taxon>fabids</taxon>
        <taxon>Malpighiales</taxon>
        <taxon>Linaceae</taxon>
        <taxon>Linum</taxon>
    </lineage>
</organism>
<dbReference type="AlphaFoldDB" id="A0AAV2EAC6"/>
<accession>A0AAV2EAC6</accession>
<keyword evidence="2" id="KW-1185">Reference proteome</keyword>
<protein>
    <submittedName>
        <fullName evidence="1">Uncharacterized protein</fullName>
    </submittedName>
</protein>
<sequence>MEKQRHSEDKVVEIRCPKRKRPQVRDGCSARVHFQWDANKDGFVVYEFVGAQSHDLHSTEHKHLHKSNKCMSDAQRKMVEANRNVGMSLRASYELLADCAGGYQNLTFTKSD</sequence>
<name>A0AAV2EAC6_9ROSI</name>
<dbReference type="EMBL" id="OZ034817">
    <property type="protein sequence ID" value="CAL1382687.1"/>
    <property type="molecule type" value="Genomic_DNA"/>
</dbReference>
<evidence type="ECO:0000313" key="2">
    <source>
        <dbReference type="Proteomes" id="UP001497516"/>
    </source>
</evidence>
<gene>
    <name evidence="1" type="ORF">LTRI10_LOCUS24001</name>
</gene>
<dbReference type="Proteomes" id="UP001497516">
    <property type="component" value="Chromosome 4"/>
</dbReference>
<proteinExistence type="predicted"/>
<evidence type="ECO:0000313" key="1">
    <source>
        <dbReference type="EMBL" id="CAL1382687.1"/>
    </source>
</evidence>
<reference evidence="1 2" key="1">
    <citation type="submission" date="2024-04" db="EMBL/GenBank/DDBJ databases">
        <authorList>
            <person name="Fracassetti M."/>
        </authorList>
    </citation>
    <scope>NUCLEOTIDE SEQUENCE [LARGE SCALE GENOMIC DNA]</scope>
</reference>